<evidence type="ECO:0000313" key="2">
    <source>
        <dbReference type="Proteomes" id="UP000703269"/>
    </source>
</evidence>
<keyword evidence="2" id="KW-1185">Reference proteome</keyword>
<reference evidence="1 2" key="1">
    <citation type="submission" date="2021-08" db="EMBL/GenBank/DDBJ databases">
        <title>Draft Genome Sequence of Phanerochaete sordida strain YK-624.</title>
        <authorList>
            <person name="Mori T."/>
            <person name="Dohra H."/>
            <person name="Suzuki T."/>
            <person name="Kawagishi H."/>
            <person name="Hirai H."/>
        </authorList>
    </citation>
    <scope>NUCLEOTIDE SEQUENCE [LARGE SCALE GENOMIC DNA]</scope>
    <source>
        <strain evidence="1 2">YK-624</strain>
    </source>
</reference>
<name>A0A9P3GFA5_9APHY</name>
<comment type="caution">
    <text evidence="1">The sequence shown here is derived from an EMBL/GenBank/DDBJ whole genome shotgun (WGS) entry which is preliminary data.</text>
</comment>
<dbReference type="AlphaFoldDB" id="A0A9P3GFA5"/>
<protein>
    <submittedName>
        <fullName evidence="1">Uncharacterized protein</fullName>
    </submittedName>
</protein>
<sequence length="97" mass="10705">MLQLLGPVSSGQFLRFRLNDTNKRCASCIGSAVQLREPGSTRRRLLRLLQTLSTSSLPSCACLRFSGDHRPSWQAERARGSFADFAPALRRGTWPGG</sequence>
<evidence type="ECO:0000313" key="1">
    <source>
        <dbReference type="EMBL" id="GJE93706.1"/>
    </source>
</evidence>
<organism evidence="1 2">
    <name type="scientific">Phanerochaete sordida</name>
    <dbReference type="NCBI Taxonomy" id="48140"/>
    <lineage>
        <taxon>Eukaryota</taxon>
        <taxon>Fungi</taxon>
        <taxon>Dikarya</taxon>
        <taxon>Basidiomycota</taxon>
        <taxon>Agaricomycotina</taxon>
        <taxon>Agaricomycetes</taxon>
        <taxon>Polyporales</taxon>
        <taxon>Phanerochaetaceae</taxon>
        <taxon>Phanerochaete</taxon>
    </lineage>
</organism>
<accession>A0A9P3GFA5</accession>
<proteinExistence type="predicted"/>
<dbReference type="EMBL" id="BPQB01000034">
    <property type="protein sequence ID" value="GJE93706.1"/>
    <property type="molecule type" value="Genomic_DNA"/>
</dbReference>
<gene>
    <name evidence="1" type="ORF">PsYK624_098670</name>
</gene>
<dbReference type="Proteomes" id="UP000703269">
    <property type="component" value="Unassembled WGS sequence"/>
</dbReference>